<gene>
    <name evidence="1" type="ORF">RM780_19320</name>
</gene>
<organism evidence="1 2">
    <name type="scientific">Streptomyces boetiae</name>
    <dbReference type="NCBI Taxonomy" id="3075541"/>
    <lineage>
        <taxon>Bacteria</taxon>
        <taxon>Bacillati</taxon>
        <taxon>Actinomycetota</taxon>
        <taxon>Actinomycetes</taxon>
        <taxon>Kitasatosporales</taxon>
        <taxon>Streptomycetaceae</taxon>
        <taxon>Streptomyces</taxon>
    </lineage>
</organism>
<dbReference type="RefSeq" id="WP_311632048.1">
    <property type="nucleotide sequence ID" value="NZ_JAVREN010000030.1"/>
</dbReference>
<sequence length="273" mass="28387">MGRGTARTILGTGSTARGRAALLALVLALAAALMVPAAPRAAAAADGGRCVPALRADTAPGLSRLLELADRMRAEGHDRAAIDRFLAERACLTRVSAPLSAGTTAQTVSVAAPDVYRIGVVDGRARYVSIMDWRFAAAPGYPMRGRQAVTTWFSAGIRPILPVVHFSGLTPQFPSLSREDATDLNANGLAFLLTPQQTATDANVAAGSLALVFEAVGTTCTGFTARGIFAHTWNATDITDVTVSAGWPAFAWTTYTDRSVAFSPSVPVSGVCP</sequence>
<dbReference type="EMBL" id="JAVREN010000030">
    <property type="protein sequence ID" value="MDT0309095.1"/>
    <property type="molecule type" value="Genomic_DNA"/>
</dbReference>
<accession>A0ABU2LBY7</accession>
<comment type="caution">
    <text evidence="1">The sequence shown here is derived from an EMBL/GenBank/DDBJ whole genome shotgun (WGS) entry which is preliminary data.</text>
</comment>
<proteinExistence type="predicted"/>
<keyword evidence="2" id="KW-1185">Reference proteome</keyword>
<dbReference type="Proteomes" id="UP001183388">
    <property type="component" value="Unassembled WGS sequence"/>
</dbReference>
<evidence type="ECO:0000313" key="1">
    <source>
        <dbReference type="EMBL" id="MDT0309095.1"/>
    </source>
</evidence>
<evidence type="ECO:0000313" key="2">
    <source>
        <dbReference type="Proteomes" id="UP001183388"/>
    </source>
</evidence>
<reference evidence="2" key="1">
    <citation type="submission" date="2023-07" db="EMBL/GenBank/DDBJ databases">
        <title>30 novel species of actinomycetes from the DSMZ collection.</title>
        <authorList>
            <person name="Nouioui I."/>
        </authorList>
    </citation>
    <scope>NUCLEOTIDE SEQUENCE [LARGE SCALE GENOMIC DNA]</scope>
    <source>
        <strain evidence="2">DSM 44917</strain>
    </source>
</reference>
<name>A0ABU2LBY7_9ACTN</name>
<protein>
    <submittedName>
        <fullName evidence="1">Uncharacterized protein</fullName>
    </submittedName>
</protein>